<feature type="domain" description="HTH cro/C1-type" evidence="1">
    <location>
        <begin position="25"/>
        <end position="79"/>
    </location>
</feature>
<dbReference type="InterPro" id="IPR010982">
    <property type="entry name" value="Lambda_DNA-bd_dom_sf"/>
</dbReference>
<evidence type="ECO:0000313" key="2">
    <source>
        <dbReference type="EMBL" id="OWS69246.1"/>
    </source>
</evidence>
<evidence type="ECO:0000259" key="1">
    <source>
        <dbReference type="PROSITE" id="PS50943"/>
    </source>
</evidence>
<dbReference type="GO" id="GO:0003677">
    <property type="term" value="F:DNA binding"/>
    <property type="evidence" value="ECO:0007669"/>
    <property type="project" value="InterPro"/>
</dbReference>
<name>A0A254PVD0_9BURK</name>
<dbReference type="AlphaFoldDB" id="A0A254PVD0"/>
<dbReference type="EMBL" id="NGUO01000023">
    <property type="protein sequence ID" value="OWS69246.1"/>
    <property type="molecule type" value="Genomic_DNA"/>
</dbReference>
<organism evidence="2 3">
    <name type="scientific">Polynucleobacter aenigmaticus</name>
    <dbReference type="NCBI Taxonomy" id="1743164"/>
    <lineage>
        <taxon>Bacteria</taxon>
        <taxon>Pseudomonadati</taxon>
        <taxon>Pseudomonadota</taxon>
        <taxon>Betaproteobacteria</taxon>
        <taxon>Burkholderiales</taxon>
        <taxon>Burkholderiaceae</taxon>
        <taxon>Polynucleobacter</taxon>
    </lineage>
</organism>
<dbReference type="Proteomes" id="UP000198104">
    <property type="component" value="Unassembled WGS sequence"/>
</dbReference>
<keyword evidence="3" id="KW-1185">Reference proteome</keyword>
<dbReference type="PROSITE" id="PS50943">
    <property type="entry name" value="HTH_CROC1"/>
    <property type="match status" value="1"/>
</dbReference>
<accession>A0A254PVD0</accession>
<proteinExistence type="predicted"/>
<evidence type="ECO:0000313" key="3">
    <source>
        <dbReference type="Proteomes" id="UP000198104"/>
    </source>
</evidence>
<dbReference type="OrthoDB" id="9156632at2"/>
<protein>
    <submittedName>
        <fullName evidence="2">Transcriptional regulator</fullName>
    </submittedName>
</protein>
<dbReference type="CDD" id="cd00093">
    <property type="entry name" value="HTH_XRE"/>
    <property type="match status" value="1"/>
</dbReference>
<reference evidence="2 3" key="1">
    <citation type="submission" date="2017-05" db="EMBL/GenBank/DDBJ databases">
        <title>Polynucleobacter sp. MWH-K35W1 isolated from the permanently anoxic monimolimnion of a meromictic lake.</title>
        <authorList>
            <person name="Hahn M.W."/>
        </authorList>
    </citation>
    <scope>NUCLEOTIDE SEQUENCE [LARGE SCALE GENOMIC DNA]</scope>
    <source>
        <strain evidence="2 3">MWH-K35W1</strain>
    </source>
</reference>
<dbReference type="Gene3D" id="1.10.260.40">
    <property type="entry name" value="lambda repressor-like DNA-binding domains"/>
    <property type="match status" value="1"/>
</dbReference>
<dbReference type="SUPFAM" id="SSF47413">
    <property type="entry name" value="lambda repressor-like DNA-binding domains"/>
    <property type="match status" value="1"/>
</dbReference>
<dbReference type="InterPro" id="IPR001387">
    <property type="entry name" value="Cro/C1-type_HTH"/>
</dbReference>
<comment type="caution">
    <text evidence="2">The sequence shown here is derived from an EMBL/GenBank/DDBJ whole genome shotgun (WGS) entry which is preliminary data.</text>
</comment>
<sequence>MMANIKNQADLSIKIGSAKDLGLFIQQFRSSQKITQADISGLANTGNRFIVELENGKETVQLKKVLDVLNTLGLEMIIQRKGGN</sequence>
<gene>
    <name evidence="2" type="ORF">CBI30_10485</name>
</gene>